<accession>A0A9P7DUK2</accession>
<dbReference type="GO" id="GO:0005737">
    <property type="term" value="C:cytoplasm"/>
    <property type="evidence" value="ECO:0007669"/>
    <property type="project" value="TreeGrafter"/>
</dbReference>
<dbReference type="Proteomes" id="UP000807769">
    <property type="component" value="Unassembled WGS sequence"/>
</dbReference>
<dbReference type="EMBL" id="JABBWG010000069">
    <property type="protein sequence ID" value="KAG1803247.1"/>
    <property type="molecule type" value="Genomic_DNA"/>
</dbReference>
<evidence type="ECO:0000256" key="1">
    <source>
        <dbReference type="ARBA" id="ARBA00005446"/>
    </source>
</evidence>
<organism evidence="3 4">
    <name type="scientific">Suillus subaureus</name>
    <dbReference type="NCBI Taxonomy" id="48587"/>
    <lineage>
        <taxon>Eukaryota</taxon>
        <taxon>Fungi</taxon>
        <taxon>Dikarya</taxon>
        <taxon>Basidiomycota</taxon>
        <taxon>Agaricomycotina</taxon>
        <taxon>Agaricomycetes</taxon>
        <taxon>Agaricomycetidae</taxon>
        <taxon>Boletales</taxon>
        <taxon>Suillineae</taxon>
        <taxon>Suillaceae</taxon>
        <taxon>Suillus</taxon>
    </lineage>
</organism>
<evidence type="ECO:0000259" key="2">
    <source>
        <dbReference type="PROSITE" id="PS51192"/>
    </source>
</evidence>
<dbReference type="Pfam" id="PF00270">
    <property type="entry name" value="DEAD"/>
    <property type="match status" value="1"/>
</dbReference>
<feature type="domain" description="Helicase ATP-binding" evidence="2">
    <location>
        <begin position="14"/>
        <end position="185"/>
    </location>
</feature>
<dbReference type="InterPro" id="IPR027417">
    <property type="entry name" value="P-loop_NTPase"/>
</dbReference>
<dbReference type="RefSeq" id="XP_041186508.1">
    <property type="nucleotide sequence ID" value="XM_041331879.1"/>
</dbReference>
<keyword evidence="4" id="KW-1185">Reference proteome</keyword>
<dbReference type="PANTHER" id="PTHR13710">
    <property type="entry name" value="DNA HELICASE RECQ FAMILY MEMBER"/>
    <property type="match status" value="1"/>
</dbReference>
<dbReference type="Gene3D" id="3.40.50.300">
    <property type="entry name" value="P-loop containing nucleotide triphosphate hydrolases"/>
    <property type="match status" value="1"/>
</dbReference>
<proteinExistence type="inferred from homology"/>
<dbReference type="GO" id="GO:0016787">
    <property type="term" value="F:hydrolase activity"/>
    <property type="evidence" value="ECO:0007669"/>
    <property type="project" value="UniProtKB-KW"/>
</dbReference>
<sequence>FGIRPCLWQLKIAEALLKGDHDVLCTVGTGMGKTLVFWMPLLFHQGIQIVITPLNMLGKQNATSLTKAGIKAISISSETATPENFAAICALKYQAVPVSPEQIMKLNGEFEKLLKNDLFMAQIISIVIDEVHCLTNWEEFCPEYKELGHLHYILPSIIPIMIASATLTKYTLTNAVHLLHMHADKLTAI</sequence>
<dbReference type="PROSITE" id="PS51192">
    <property type="entry name" value="HELICASE_ATP_BIND_1"/>
    <property type="match status" value="1"/>
</dbReference>
<reference evidence="3" key="1">
    <citation type="journal article" date="2020" name="New Phytol.">
        <title>Comparative genomics reveals dynamic genome evolution in host specialist ectomycorrhizal fungi.</title>
        <authorList>
            <person name="Lofgren L.A."/>
            <person name="Nguyen N.H."/>
            <person name="Vilgalys R."/>
            <person name="Ruytinx J."/>
            <person name="Liao H.L."/>
            <person name="Branco S."/>
            <person name="Kuo A."/>
            <person name="LaButti K."/>
            <person name="Lipzen A."/>
            <person name="Andreopoulos W."/>
            <person name="Pangilinan J."/>
            <person name="Riley R."/>
            <person name="Hundley H."/>
            <person name="Na H."/>
            <person name="Barry K."/>
            <person name="Grigoriev I.V."/>
            <person name="Stajich J.E."/>
            <person name="Kennedy P.G."/>
        </authorList>
    </citation>
    <scope>NUCLEOTIDE SEQUENCE</scope>
    <source>
        <strain evidence="3">MN1</strain>
    </source>
</reference>
<protein>
    <submittedName>
        <fullName evidence="3">P-loop containing nucleoside triphosphate hydrolase protein</fullName>
    </submittedName>
</protein>
<evidence type="ECO:0000313" key="4">
    <source>
        <dbReference type="Proteomes" id="UP000807769"/>
    </source>
</evidence>
<dbReference type="GO" id="GO:0003676">
    <property type="term" value="F:nucleic acid binding"/>
    <property type="evidence" value="ECO:0007669"/>
    <property type="project" value="InterPro"/>
</dbReference>
<dbReference type="GO" id="GO:0005694">
    <property type="term" value="C:chromosome"/>
    <property type="evidence" value="ECO:0007669"/>
    <property type="project" value="TreeGrafter"/>
</dbReference>
<dbReference type="GO" id="GO:0000724">
    <property type="term" value="P:double-strand break repair via homologous recombination"/>
    <property type="evidence" value="ECO:0007669"/>
    <property type="project" value="TreeGrafter"/>
</dbReference>
<dbReference type="InterPro" id="IPR014001">
    <property type="entry name" value="Helicase_ATP-bd"/>
</dbReference>
<evidence type="ECO:0000313" key="3">
    <source>
        <dbReference type="EMBL" id="KAG1803247.1"/>
    </source>
</evidence>
<dbReference type="GO" id="GO:0009378">
    <property type="term" value="F:four-way junction helicase activity"/>
    <property type="evidence" value="ECO:0007669"/>
    <property type="project" value="TreeGrafter"/>
</dbReference>
<dbReference type="GeneID" id="64625896"/>
<name>A0A9P7DUK2_9AGAM</name>
<dbReference type="AlphaFoldDB" id="A0A9P7DUK2"/>
<gene>
    <name evidence="3" type="ORF">BJ212DRAFT_1285273</name>
</gene>
<comment type="caution">
    <text evidence="3">The sequence shown here is derived from an EMBL/GenBank/DDBJ whole genome shotgun (WGS) entry which is preliminary data.</text>
</comment>
<dbReference type="SMART" id="SM00487">
    <property type="entry name" value="DEXDc"/>
    <property type="match status" value="1"/>
</dbReference>
<dbReference type="SUPFAM" id="SSF52540">
    <property type="entry name" value="P-loop containing nucleoside triphosphate hydrolases"/>
    <property type="match status" value="1"/>
</dbReference>
<comment type="similarity">
    <text evidence="1">Belongs to the helicase family. RecQ subfamily.</text>
</comment>
<dbReference type="GO" id="GO:0005634">
    <property type="term" value="C:nucleus"/>
    <property type="evidence" value="ECO:0007669"/>
    <property type="project" value="TreeGrafter"/>
</dbReference>
<dbReference type="GO" id="GO:0043138">
    <property type="term" value="F:3'-5' DNA helicase activity"/>
    <property type="evidence" value="ECO:0007669"/>
    <property type="project" value="TreeGrafter"/>
</dbReference>
<dbReference type="PANTHER" id="PTHR13710:SF120">
    <property type="entry name" value="BIFUNCTIONAL 3'-5' EXONUCLEASE_ATP-DEPENDENT HELICASE WRN"/>
    <property type="match status" value="1"/>
</dbReference>
<dbReference type="GO" id="GO:0005524">
    <property type="term" value="F:ATP binding"/>
    <property type="evidence" value="ECO:0007669"/>
    <property type="project" value="InterPro"/>
</dbReference>
<dbReference type="OrthoDB" id="10261556at2759"/>
<feature type="non-terminal residue" evidence="3">
    <location>
        <position position="189"/>
    </location>
</feature>
<keyword evidence="3" id="KW-0378">Hydrolase</keyword>
<dbReference type="InterPro" id="IPR011545">
    <property type="entry name" value="DEAD/DEAH_box_helicase_dom"/>
</dbReference>